<organism evidence="1 2">
    <name type="scientific">Pseudomonas leptonychotis</name>
    <dbReference type="NCBI Taxonomy" id="2448482"/>
    <lineage>
        <taxon>Bacteria</taxon>
        <taxon>Pseudomonadati</taxon>
        <taxon>Pseudomonadota</taxon>
        <taxon>Gammaproteobacteria</taxon>
        <taxon>Pseudomonadales</taxon>
        <taxon>Pseudomonadaceae</taxon>
        <taxon>Pseudomonas</taxon>
    </lineage>
</organism>
<protein>
    <submittedName>
        <fullName evidence="1">Uncharacterized protein</fullName>
    </submittedName>
</protein>
<comment type="caution">
    <text evidence="1">The sequence shown here is derived from an EMBL/GenBank/DDBJ whole genome shotgun (WGS) entry which is preliminary data.</text>
</comment>
<reference evidence="1 2" key="1">
    <citation type="submission" date="2018-10" db="EMBL/GenBank/DDBJ databases">
        <title>Pseudomonas leptonychotis sp. nov., isolated from Weddell seals in Antarctica.</title>
        <authorList>
            <person name="Novakova D."/>
            <person name="Svec P."/>
            <person name="Kralova S."/>
            <person name="Kristofova L."/>
            <person name="Zeman M."/>
            <person name="Pantucek R."/>
            <person name="Maslanova I."/>
            <person name="Sedlacek I."/>
        </authorList>
    </citation>
    <scope>NUCLEOTIDE SEQUENCE [LARGE SCALE GENOMIC DNA]</scope>
    <source>
        <strain evidence="1 2">CCM 8849</strain>
    </source>
</reference>
<dbReference type="Proteomes" id="UP000307541">
    <property type="component" value="Unassembled WGS sequence"/>
</dbReference>
<gene>
    <name evidence="1" type="ORF">D8779_11380</name>
</gene>
<name>A0A4T1ZX10_9PSED</name>
<dbReference type="EMBL" id="RFLV01000002">
    <property type="protein sequence ID" value="TIH08119.1"/>
    <property type="molecule type" value="Genomic_DNA"/>
</dbReference>
<dbReference type="AlphaFoldDB" id="A0A4T1ZX10"/>
<evidence type="ECO:0000313" key="1">
    <source>
        <dbReference type="EMBL" id="TIH08119.1"/>
    </source>
</evidence>
<keyword evidence="2" id="KW-1185">Reference proteome</keyword>
<accession>A0A4T1ZX10</accession>
<sequence>MPLMLLNQLQQLLNIFRLYARVRVVDQLNCAKYQAHADGFIQPPALTGVNNYRLAHGKTPR</sequence>
<proteinExistence type="predicted"/>
<evidence type="ECO:0000313" key="2">
    <source>
        <dbReference type="Proteomes" id="UP000307541"/>
    </source>
</evidence>